<keyword evidence="3" id="KW-1185">Reference proteome</keyword>
<organism evidence="2 3">
    <name type="scientific">Dactylosporangium siamense</name>
    <dbReference type="NCBI Taxonomy" id="685454"/>
    <lineage>
        <taxon>Bacteria</taxon>
        <taxon>Bacillati</taxon>
        <taxon>Actinomycetota</taxon>
        <taxon>Actinomycetes</taxon>
        <taxon>Micromonosporales</taxon>
        <taxon>Micromonosporaceae</taxon>
        <taxon>Dactylosporangium</taxon>
    </lineage>
</organism>
<name>A0A919UGT7_9ACTN</name>
<evidence type="ECO:0000313" key="3">
    <source>
        <dbReference type="Proteomes" id="UP000660611"/>
    </source>
</evidence>
<dbReference type="EMBL" id="BONQ01000126">
    <property type="protein sequence ID" value="GIG50023.1"/>
    <property type="molecule type" value="Genomic_DNA"/>
</dbReference>
<accession>A0A919UGT7</accession>
<evidence type="ECO:0000313" key="2">
    <source>
        <dbReference type="EMBL" id="GIG50023.1"/>
    </source>
</evidence>
<dbReference type="InterPro" id="IPR024983">
    <property type="entry name" value="CHAT_dom"/>
</dbReference>
<proteinExistence type="predicted"/>
<dbReference type="Pfam" id="PF12770">
    <property type="entry name" value="CHAT"/>
    <property type="match status" value="1"/>
</dbReference>
<gene>
    <name evidence="2" type="ORF">Dsi01nite_080640</name>
</gene>
<evidence type="ECO:0000259" key="1">
    <source>
        <dbReference type="Pfam" id="PF12770"/>
    </source>
</evidence>
<reference evidence="2" key="1">
    <citation type="submission" date="2021-01" db="EMBL/GenBank/DDBJ databases">
        <title>Whole genome shotgun sequence of Dactylosporangium siamense NBRC 106093.</title>
        <authorList>
            <person name="Komaki H."/>
            <person name="Tamura T."/>
        </authorList>
    </citation>
    <scope>NUCLEOTIDE SEQUENCE</scope>
    <source>
        <strain evidence="2">NBRC 106093</strain>
    </source>
</reference>
<dbReference type="AlphaFoldDB" id="A0A919UGT7"/>
<sequence length="789" mass="85979">MTELPRPSVDVQRVLARDDLIMLAVDADMAVGIVRQREALARKSAAEKSLFSVALEHHLRAACDGGDEWSIRALAWRHAGVIVRFSALVGIPVTMPTGVSYTTTQMHTNSLRQLEDEATADDPDALPLDLPLYTMHRYRVSRDLRLTGDTHAALASVGNDALNGTGAEPLMGHLMYEMGAAYIATGRAQAVEAALQDKDAYFSGPRASGFSTRYRCNFIRAMSWWETGDDRAGDELREALRLARRNDPARAADADEAPEAGISLLSITLAAAEYLAGPDRSAEEHAEALGLCRQALHIAEHARGRWRVIARSRAPLAVVFQRIYGDIALLAARLPGAEAAEVGLRVALAAKQTGFAAQLRTGDHQLLSPGVRNIIQDIIQVESDHRTRLVSTAETDEKLLRLRFELQEAVSPMLADTVLPPPVDLSVLTKMIGPRYALDYLELPDSLATTHLFRSLVRPGNRLTFERFDPDPFHARFFEYARRHGALARMLYDVQRHRELAKDITHDVEYSEAVGPPGAFDWRHLADDILPEDLRLDLVADRRKPLELVISAHSWLSLVPWPALRLVSTDGTRMRVVENAVVTQTPSLTCLQHGSPPPVSGRALIRLVGGDGGVDIRAERGAWGLPETTDSVPLSACDIGSAELPTAISRLEDSLGRWGFVHFAAHGDGTGLTQNLLFPEAHLSFGNALTLRWPSSILMASCHVGQVINVTEAEPLNLVMGLLSGGARCVVAGIAAVDDQGTGEAASRIVRAIRERSVSLDVALRDAQLAAVKAGAQEREWALLAAYTQ</sequence>
<protein>
    <recommendedName>
        <fullName evidence="1">CHAT domain-containing protein</fullName>
    </recommendedName>
</protein>
<comment type="caution">
    <text evidence="2">The sequence shown here is derived from an EMBL/GenBank/DDBJ whole genome shotgun (WGS) entry which is preliminary data.</text>
</comment>
<feature type="domain" description="CHAT" evidence="1">
    <location>
        <begin position="526"/>
        <end position="781"/>
    </location>
</feature>
<dbReference type="RefSeq" id="WP_203851673.1">
    <property type="nucleotide sequence ID" value="NZ_BAAAVW010000029.1"/>
</dbReference>
<dbReference type="Proteomes" id="UP000660611">
    <property type="component" value="Unassembled WGS sequence"/>
</dbReference>